<evidence type="ECO:0000313" key="2">
    <source>
        <dbReference type="EMBL" id="HJB41149.1"/>
    </source>
</evidence>
<name>A0A9D2S2N9_9FIRM</name>
<proteinExistence type="predicted"/>
<dbReference type="InterPro" id="IPR053136">
    <property type="entry name" value="UTP_pyrophosphatase-like"/>
</dbReference>
<dbReference type="PANTHER" id="PTHR30399:SF1">
    <property type="entry name" value="UTP PYROPHOSPHATASE"/>
    <property type="match status" value="1"/>
</dbReference>
<dbReference type="InterPro" id="IPR002725">
    <property type="entry name" value="YgjP-like_metallopeptidase"/>
</dbReference>
<dbReference type="AlphaFoldDB" id="A0A9D2S2N9"/>
<protein>
    <submittedName>
        <fullName evidence="2">M48 family metallopeptidase</fullName>
    </submittedName>
</protein>
<accession>A0A9D2S2N9</accession>
<dbReference type="Pfam" id="PF01863">
    <property type="entry name" value="YgjP-like"/>
    <property type="match status" value="1"/>
</dbReference>
<sequence length="189" mass="20322">MNTAQRRCAGGITYTLTRRRVRNINLRVRADGSVAASAAPRVPAGAVDAFVASHAGWVAAAQARAAARQAAEDAAPLPDPAVAKARITALCETFFPLFAALCPGGRMPRIVVRDMKTRWGSCSLRTGTLAFSLRLCTMPPAAQEYVVVHEFCHFAHPDHSPAFWAAVEAVMPDYRARRALLRTAPQPSA</sequence>
<reference evidence="2" key="2">
    <citation type="submission" date="2021-04" db="EMBL/GenBank/DDBJ databases">
        <authorList>
            <person name="Gilroy R."/>
        </authorList>
    </citation>
    <scope>NUCLEOTIDE SEQUENCE</scope>
    <source>
        <strain evidence="2">ChiBcec8-13705</strain>
    </source>
</reference>
<reference evidence="2" key="1">
    <citation type="journal article" date="2021" name="PeerJ">
        <title>Extensive microbial diversity within the chicken gut microbiome revealed by metagenomics and culture.</title>
        <authorList>
            <person name="Gilroy R."/>
            <person name="Ravi A."/>
            <person name="Getino M."/>
            <person name="Pursley I."/>
            <person name="Horton D.L."/>
            <person name="Alikhan N.F."/>
            <person name="Baker D."/>
            <person name="Gharbi K."/>
            <person name="Hall N."/>
            <person name="Watson M."/>
            <person name="Adriaenssens E.M."/>
            <person name="Foster-Nyarko E."/>
            <person name="Jarju S."/>
            <person name="Secka A."/>
            <person name="Antonio M."/>
            <person name="Oren A."/>
            <person name="Chaudhuri R.R."/>
            <person name="La Ragione R."/>
            <person name="Hildebrand F."/>
            <person name="Pallen M.J."/>
        </authorList>
    </citation>
    <scope>NUCLEOTIDE SEQUENCE</scope>
    <source>
        <strain evidence="2">ChiBcec8-13705</strain>
    </source>
</reference>
<dbReference type="Gene3D" id="3.30.2010.10">
    <property type="entry name" value="Metalloproteases ('zincins'), catalytic domain"/>
    <property type="match status" value="1"/>
</dbReference>
<evidence type="ECO:0000313" key="3">
    <source>
        <dbReference type="Proteomes" id="UP000886803"/>
    </source>
</evidence>
<organism evidence="2 3">
    <name type="scientific">Candidatus Gemmiger avicola</name>
    <dbReference type="NCBI Taxonomy" id="2838605"/>
    <lineage>
        <taxon>Bacteria</taxon>
        <taxon>Bacillati</taxon>
        <taxon>Bacillota</taxon>
        <taxon>Clostridia</taxon>
        <taxon>Eubacteriales</taxon>
        <taxon>Gemmiger</taxon>
    </lineage>
</organism>
<dbReference type="EMBL" id="DWYG01000014">
    <property type="protein sequence ID" value="HJB41149.1"/>
    <property type="molecule type" value="Genomic_DNA"/>
</dbReference>
<feature type="domain" description="YgjP-like metallopeptidase" evidence="1">
    <location>
        <begin position="106"/>
        <end position="183"/>
    </location>
</feature>
<comment type="caution">
    <text evidence="2">The sequence shown here is derived from an EMBL/GenBank/DDBJ whole genome shotgun (WGS) entry which is preliminary data.</text>
</comment>
<dbReference type="CDD" id="cd07344">
    <property type="entry name" value="M48_yhfN_like"/>
    <property type="match status" value="1"/>
</dbReference>
<dbReference type="PANTHER" id="PTHR30399">
    <property type="entry name" value="UNCHARACTERIZED PROTEIN YGJP"/>
    <property type="match status" value="1"/>
</dbReference>
<gene>
    <name evidence="2" type="ORF">H9945_01465</name>
</gene>
<evidence type="ECO:0000259" key="1">
    <source>
        <dbReference type="Pfam" id="PF01863"/>
    </source>
</evidence>
<dbReference type="Proteomes" id="UP000886803">
    <property type="component" value="Unassembled WGS sequence"/>
</dbReference>